<keyword evidence="4" id="KW-1185">Reference proteome</keyword>
<feature type="region of interest" description="Disordered" evidence="1">
    <location>
        <begin position="157"/>
        <end position="195"/>
    </location>
</feature>
<feature type="domain" description="RES" evidence="2">
    <location>
        <begin position="13"/>
        <end position="138"/>
    </location>
</feature>
<evidence type="ECO:0000313" key="3">
    <source>
        <dbReference type="EMBL" id="CAB3805185.1"/>
    </source>
</evidence>
<gene>
    <name evidence="3" type="ORF">LMG28688_06136</name>
</gene>
<accession>A0A6J5GUN2</accession>
<sequence length="195" mass="21212">MRIFRIADRRHPVWSGTGAMLVGGRFNSPGRPVIYGALTFAGAMLEVLVHARIGKVPKTHVWIEAQVPDGVPIERQTAQTLPEGWDGPSPEIAREFGNRWLEECRSVILIVPSVVARAESNVLVNPAHPDAAKIVVSEPQSVVWDERLFLVPVEGSAAKAERHSTLSAPSTHSPDSLPRRGENPATAVPRPFLSS</sequence>
<feature type="compositionally biased region" description="Polar residues" evidence="1">
    <location>
        <begin position="165"/>
        <end position="174"/>
    </location>
</feature>
<dbReference type="Proteomes" id="UP000494119">
    <property type="component" value="Unassembled WGS sequence"/>
</dbReference>
<dbReference type="SMART" id="SM00953">
    <property type="entry name" value="RES"/>
    <property type="match status" value="1"/>
</dbReference>
<dbReference type="EMBL" id="CADIKL010000045">
    <property type="protein sequence ID" value="CAB3805185.1"/>
    <property type="molecule type" value="Genomic_DNA"/>
</dbReference>
<evidence type="ECO:0000313" key="4">
    <source>
        <dbReference type="Proteomes" id="UP000494119"/>
    </source>
</evidence>
<name>A0A6J5GUN2_9BURK</name>
<proteinExistence type="predicted"/>
<dbReference type="AlphaFoldDB" id="A0A6J5GUN2"/>
<evidence type="ECO:0000259" key="2">
    <source>
        <dbReference type="SMART" id="SM00953"/>
    </source>
</evidence>
<dbReference type="Pfam" id="PF08808">
    <property type="entry name" value="RES"/>
    <property type="match status" value="1"/>
</dbReference>
<evidence type="ECO:0000256" key="1">
    <source>
        <dbReference type="SAM" id="MobiDB-lite"/>
    </source>
</evidence>
<dbReference type="InterPro" id="IPR014914">
    <property type="entry name" value="RES_dom"/>
</dbReference>
<protein>
    <recommendedName>
        <fullName evidence="2">RES domain-containing protein</fullName>
    </recommendedName>
</protein>
<reference evidence="3 4" key="1">
    <citation type="submission" date="2020-04" db="EMBL/GenBank/DDBJ databases">
        <authorList>
            <person name="De Canck E."/>
        </authorList>
    </citation>
    <scope>NUCLEOTIDE SEQUENCE [LARGE SCALE GENOMIC DNA]</scope>
    <source>
        <strain evidence="3 4">LMG 28688</strain>
    </source>
</reference>
<organism evidence="3 4">
    <name type="scientific">Paraburkholderia caffeinitolerans</name>
    <dbReference type="NCBI Taxonomy" id="1723730"/>
    <lineage>
        <taxon>Bacteria</taxon>
        <taxon>Pseudomonadati</taxon>
        <taxon>Pseudomonadota</taxon>
        <taxon>Betaproteobacteria</taxon>
        <taxon>Burkholderiales</taxon>
        <taxon>Burkholderiaceae</taxon>
        <taxon>Paraburkholderia</taxon>
    </lineage>
</organism>